<evidence type="ECO:0000256" key="1">
    <source>
        <dbReference type="SAM" id="MobiDB-lite"/>
    </source>
</evidence>
<name>B0DCV8_LACBS</name>
<dbReference type="RefSeq" id="XP_001881899.1">
    <property type="nucleotide sequence ID" value="XM_001881864.1"/>
</dbReference>
<reference evidence="2 3" key="1">
    <citation type="journal article" date="2008" name="Nature">
        <title>The genome of Laccaria bicolor provides insights into mycorrhizal symbiosis.</title>
        <authorList>
            <person name="Martin F."/>
            <person name="Aerts A."/>
            <person name="Ahren D."/>
            <person name="Brun A."/>
            <person name="Danchin E.G.J."/>
            <person name="Duchaussoy F."/>
            <person name="Gibon J."/>
            <person name="Kohler A."/>
            <person name="Lindquist E."/>
            <person name="Pereda V."/>
            <person name="Salamov A."/>
            <person name="Shapiro H.J."/>
            <person name="Wuyts J."/>
            <person name="Blaudez D."/>
            <person name="Buee M."/>
            <person name="Brokstein P."/>
            <person name="Canbaeck B."/>
            <person name="Cohen D."/>
            <person name="Courty P.E."/>
            <person name="Coutinho P.M."/>
            <person name="Delaruelle C."/>
            <person name="Detter J.C."/>
            <person name="Deveau A."/>
            <person name="DiFazio S."/>
            <person name="Duplessis S."/>
            <person name="Fraissinet-Tachet L."/>
            <person name="Lucic E."/>
            <person name="Frey-Klett P."/>
            <person name="Fourrey C."/>
            <person name="Feussner I."/>
            <person name="Gay G."/>
            <person name="Grimwood J."/>
            <person name="Hoegger P.J."/>
            <person name="Jain P."/>
            <person name="Kilaru S."/>
            <person name="Labbe J."/>
            <person name="Lin Y.C."/>
            <person name="Legue V."/>
            <person name="Le Tacon F."/>
            <person name="Marmeisse R."/>
            <person name="Melayah D."/>
            <person name="Montanini B."/>
            <person name="Muratet M."/>
            <person name="Nehls U."/>
            <person name="Niculita-Hirzel H."/>
            <person name="Oudot-Le Secq M.P."/>
            <person name="Peter M."/>
            <person name="Quesneville H."/>
            <person name="Rajashekar B."/>
            <person name="Reich M."/>
            <person name="Rouhier N."/>
            <person name="Schmutz J."/>
            <person name="Yin T."/>
            <person name="Chalot M."/>
            <person name="Henrissat B."/>
            <person name="Kuees U."/>
            <person name="Lucas S."/>
            <person name="Van de Peer Y."/>
            <person name="Podila G.K."/>
            <person name="Polle A."/>
            <person name="Pukkila P.J."/>
            <person name="Richardson P.M."/>
            <person name="Rouze P."/>
            <person name="Sanders I.R."/>
            <person name="Stajich J.E."/>
            <person name="Tunlid A."/>
            <person name="Tuskan G."/>
            <person name="Grigoriev I.V."/>
        </authorList>
    </citation>
    <scope>NUCLEOTIDE SEQUENCE [LARGE SCALE GENOMIC DNA]</scope>
    <source>
        <strain evidence="3">S238N-H82 / ATCC MYA-4686</strain>
    </source>
</reference>
<feature type="region of interest" description="Disordered" evidence="1">
    <location>
        <begin position="60"/>
        <end position="87"/>
    </location>
</feature>
<dbReference type="KEGG" id="lbc:LACBIDRAFT_327801"/>
<sequence>MHVSNYSRKVQDYSSISALCASPLLNPLSSVLTFHSDDRIPDYWIDHGIFTAGNNNFNRRRHLQPGDLNPEESPATQRTPFLTDGSHMGDGGRALETAGETALIPQRLLQGLLPPICCTHVHVSRASDYLSGDSFEIVAPSDPLPLTERVEGYDDTWSELDAFILALPNPRMMRSDANFNEQVLETMAENVELTLSTNVTNPLPNSQGRDNVMESTGTANFSVNDYLQGTPIYLDQLIAMDGVTTPVAHFPMAGWHQGIYGQQAFTAPATMSLHSNAQMGGGYSPYNPVAQATIAPNSQSYTGAWMPVYGTKQPLTQAPFKGAFPVDEQQSRKSPATMSTQAPHREKQHNLGGPLSASHRTLISGESEFYCQWGDCSEGPMAETKIFEHFRGHGEKVKENGRVKECKWAGCDPKPGAFPMTSDGFRRHVNETQSHAGIGGLTKVTCEMCGMKRSKRSMPNHKKMCSGASKEPEGKGKKRQD</sequence>
<feature type="region of interest" description="Disordered" evidence="1">
    <location>
        <begin position="454"/>
        <end position="481"/>
    </location>
</feature>
<gene>
    <name evidence="2" type="ORF">LACBIDRAFT_327801</name>
</gene>
<protein>
    <submittedName>
        <fullName evidence="2">Predicted protein</fullName>
    </submittedName>
</protein>
<dbReference type="Proteomes" id="UP000001194">
    <property type="component" value="Unassembled WGS sequence"/>
</dbReference>
<dbReference type="EMBL" id="DS547104">
    <property type="protein sequence ID" value="EDR07507.1"/>
    <property type="molecule type" value="Genomic_DNA"/>
</dbReference>
<dbReference type="AlphaFoldDB" id="B0DCV8"/>
<feature type="compositionally biased region" description="Basic residues" evidence="1">
    <location>
        <begin position="454"/>
        <end position="464"/>
    </location>
</feature>
<dbReference type="GeneID" id="6077479"/>
<proteinExistence type="predicted"/>
<feature type="compositionally biased region" description="Polar residues" evidence="1">
    <location>
        <begin position="332"/>
        <end position="342"/>
    </location>
</feature>
<feature type="compositionally biased region" description="Basic and acidic residues" evidence="1">
    <location>
        <begin position="470"/>
        <end position="481"/>
    </location>
</feature>
<evidence type="ECO:0000313" key="3">
    <source>
        <dbReference type="Proteomes" id="UP000001194"/>
    </source>
</evidence>
<dbReference type="HOGENOM" id="CLU_025888_0_0_1"/>
<evidence type="ECO:0000313" key="2">
    <source>
        <dbReference type="EMBL" id="EDR07507.1"/>
    </source>
</evidence>
<feature type="region of interest" description="Disordered" evidence="1">
    <location>
        <begin position="327"/>
        <end position="354"/>
    </location>
</feature>
<organism evidence="3">
    <name type="scientific">Laccaria bicolor (strain S238N-H82 / ATCC MYA-4686)</name>
    <name type="common">Bicoloured deceiver</name>
    <name type="synonym">Laccaria laccata var. bicolor</name>
    <dbReference type="NCBI Taxonomy" id="486041"/>
    <lineage>
        <taxon>Eukaryota</taxon>
        <taxon>Fungi</taxon>
        <taxon>Dikarya</taxon>
        <taxon>Basidiomycota</taxon>
        <taxon>Agaricomycotina</taxon>
        <taxon>Agaricomycetes</taxon>
        <taxon>Agaricomycetidae</taxon>
        <taxon>Agaricales</taxon>
        <taxon>Agaricineae</taxon>
        <taxon>Hydnangiaceae</taxon>
        <taxon>Laccaria</taxon>
    </lineage>
</organism>
<accession>B0DCV8</accession>
<keyword evidence="3" id="KW-1185">Reference proteome</keyword>
<dbReference type="InParanoid" id="B0DCV8"/>